<dbReference type="InterPro" id="IPR015943">
    <property type="entry name" value="WD40/YVTN_repeat-like_dom_sf"/>
</dbReference>
<organism evidence="1 2">
    <name type="scientific">Kingdonia uniflora</name>
    <dbReference type="NCBI Taxonomy" id="39325"/>
    <lineage>
        <taxon>Eukaryota</taxon>
        <taxon>Viridiplantae</taxon>
        <taxon>Streptophyta</taxon>
        <taxon>Embryophyta</taxon>
        <taxon>Tracheophyta</taxon>
        <taxon>Spermatophyta</taxon>
        <taxon>Magnoliopsida</taxon>
        <taxon>Ranunculales</taxon>
        <taxon>Circaeasteraceae</taxon>
        <taxon>Kingdonia</taxon>
    </lineage>
</organism>
<dbReference type="Gene3D" id="2.130.10.10">
    <property type="entry name" value="YVTN repeat-like/Quinoprotein amine dehydrogenase"/>
    <property type="match status" value="1"/>
</dbReference>
<evidence type="ECO:0000313" key="1">
    <source>
        <dbReference type="EMBL" id="KAF6140772.1"/>
    </source>
</evidence>
<dbReference type="AlphaFoldDB" id="A0A7J7LE03"/>
<dbReference type="OrthoDB" id="538223at2759"/>
<evidence type="ECO:0000313" key="2">
    <source>
        <dbReference type="Proteomes" id="UP000541444"/>
    </source>
</evidence>
<reference evidence="1 2" key="1">
    <citation type="journal article" date="2020" name="IScience">
        <title>Genome Sequencing of the Endangered Kingdonia uniflora (Circaeasteraceae, Ranunculales) Reveals Potential Mechanisms of Evolutionary Specialization.</title>
        <authorList>
            <person name="Sun Y."/>
            <person name="Deng T."/>
            <person name="Zhang A."/>
            <person name="Moore M.J."/>
            <person name="Landis J.B."/>
            <person name="Lin N."/>
            <person name="Zhang H."/>
            <person name="Zhang X."/>
            <person name="Huang J."/>
            <person name="Zhang X."/>
            <person name="Sun H."/>
            <person name="Wang H."/>
        </authorList>
    </citation>
    <scope>NUCLEOTIDE SEQUENCE [LARGE SCALE GENOMIC DNA]</scope>
    <source>
        <strain evidence="1">TB1705</strain>
        <tissue evidence="1">Leaf</tissue>
    </source>
</reference>
<dbReference type="Proteomes" id="UP000541444">
    <property type="component" value="Unassembled WGS sequence"/>
</dbReference>
<dbReference type="SUPFAM" id="SSF50998">
    <property type="entry name" value="Quinoprotein alcohol dehydrogenase-like"/>
    <property type="match status" value="1"/>
</dbReference>
<protein>
    <submittedName>
        <fullName evidence="1">Uncharacterized protein</fullName>
    </submittedName>
</protein>
<dbReference type="EMBL" id="JACGCM010002352">
    <property type="protein sequence ID" value="KAF6140772.1"/>
    <property type="molecule type" value="Genomic_DNA"/>
</dbReference>
<accession>A0A7J7LE03</accession>
<keyword evidence="2" id="KW-1185">Reference proteome</keyword>
<gene>
    <name evidence="1" type="ORF">GIB67_035199</name>
</gene>
<dbReference type="InterPro" id="IPR011047">
    <property type="entry name" value="Quinoprotein_ADH-like_sf"/>
</dbReference>
<comment type="caution">
    <text evidence="1">The sequence shown here is derived from an EMBL/GenBank/DDBJ whole genome shotgun (WGS) entry which is preliminary data.</text>
</comment>
<proteinExistence type="predicted"/>
<sequence>MRDTTLRMPQSKRGMVLGIGMPFSMPNAPHMLPTLKQNQICPSQATTVVGRAIRPHMVTHLPQNSSTLQQIGRVPTSAITTSNNNLFDHPYTLQLFDAKSISILETVATVRSFDVILERFQHLLTMREDHKSIGFSSREMIMTMVLEGSEDISPEKDEREEKGNALVEQGTLSGVAPGDVLVSTLHLQLVSPHVLVPIKVIGYGKYCGRIWTRILGAIPSEFKILGIRSLCVNPRSYMVFAGSTAGYSHCWDLRTMKPLWEKRVSPNVIYSVQHLGNDTSSLVVGGIDGILRILNQHTGEVISSYVMDEDATGRVPLFGTRSNVVQKKKVRRLSEDAHIDLIPKNRRPPITCLAVGMKKVVTTHNNKFIRIWKFNV</sequence>
<name>A0A7J7LE03_9MAGN</name>